<evidence type="ECO:0000256" key="1">
    <source>
        <dbReference type="ARBA" id="ARBA00005567"/>
    </source>
</evidence>
<dbReference type="InterPro" id="IPR000582">
    <property type="entry name" value="Acyl-CoA-binding_protein"/>
</dbReference>
<name>A0A482XIK5_LAOST</name>
<dbReference type="Proteomes" id="UP000291343">
    <property type="component" value="Unassembled WGS sequence"/>
</dbReference>
<comment type="similarity">
    <text evidence="1">Belongs to the ACBP family.</text>
</comment>
<accession>A0A482XIK5</accession>
<evidence type="ECO:0000256" key="2">
    <source>
        <dbReference type="ARBA" id="ARBA00023121"/>
    </source>
</evidence>
<dbReference type="PROSITE" id="PS51228">
    <property type="entry name" value="ACB_2"/>
    <property type="match status" value="1"/>
</dbReference>
<dbReference type="PANTHER" id="PTHR23310:SF62">
    <property type="entry name" value="ACYL-COA BINDING PROTEIN 1, ISOFORM A"/>
    <property type="match status" value="1"/>
</dbReference>
<dbReference type="GO" id="GO:0019915">
    <property type="term" value="P:lipid storage"/>
    <property type="evidence" value="ECO:0007669"/>
    <property type="project" value="UniProtKB-ARBA"/>
</dbReference>
<comment type="caution">
    <text evidence="4">The sequence shown here is derived from an EMBL/GenBank/DDBJ whole genome shotgun (WGS) entry which is preliminary data.</text>
</comment>
<evidence type="ECO:0000313" key="5">
    <source>
        <dbReference type="Proteomes" id="UP000291343"/>
    </source>
</evidence>
<dbReference type="FunFam" id="1.20.80.10:FF:000010">
    <property type="entry name" value="Acyl-CoA-binding domain-containing protein 5"/>
    <property type="match status" value="1"/>
</dbReference>
<sequence length="89" mass="10244">MTEVQTFDEAVSRVRDLTQKPSDDELLELYGLFKQATEGDNTADRPGITNLKGRYKWDSWTAKKGLSKEDAQNEYVAKVKQLMTKYEHS</sequence>
<dbReference type="InterPro" id="IPR014352">
    <property type="entry name" value="FERM/acyl-CoA-bd_prot_sf"/>
</dbReference>
<gene>
    <name evidence="4" type="ORF">LSTR_LSTR012677</name>
</gene>
<dbReference type="Gene3D" id="1.20.80.10">
    <property type="match status" value="1"/>
</dbReference>
<protein>
    <recommendedName>
        <fullName evidence="3">ACB domain-containing protein</fullName>
    </recommendedName>
</protein>
<organism evidence="4 5">
    <name type="scientific">Laodelphax striatellus</name>
    <name type="common">Small brown planthopper</name>
    <name type="synonym">Delphax striatella</name>
    <dbReference type="NCBI Taxonomy" id="195883"/>
    <lineage>
        <taxon>Eukaryota</taxon>
        <taxon>Metazoa</taxon>
        <taxon>Ecdysozoa</taxon>
        <taxon>Arthropoda</taxon>
        <taxon>Hexapoda</taxon>
        <taxon>Insecta</taxon>
        <taxon>Pterygota</taxon>
        <taxon>Neoptera</taxon>
        <taxon>Paraneoptera</taxon>
        <taxon>Hemiptera</taxon>
        <taxon>Auchenorrhyncha</taxon>
        <taxon>Fulgoroidea</taxon>
        <taxon>Delphacidae</taxon>
        <taxon>Criomorphinae</taxon>
        <taxon>Laodelphax</taxon>
    </lineage>
</organism>
<dbReference type="SMR" id="A0A482XIK5"/>
<dbReference type="InterPro" id="IPR035984">
    <property type="entry name" value="Acyl-CoA-binding_sf"/>
</dbReference>
<dbReference type="InParanoid" id="A0A482XIK5"/>
<evidence type="ECO:0000259" key="3">
    <source>
        <dbReference type="PROSITE" id="PS51228"/>
    </source>
</evidence>
<dbReference type="GO" id="GO:0000062">
    <property type="term" value="F:fatty-acyl-CoA binding"/>
    <property type="evidence" value="ECO:0007669"/>
    <property type="project" value="InterPro"/>
</dbReference>
<dbReference type="OrthoDB" id="346910at2759"/>
<dbReference type="PRINTS" id="PR00689">
    <property type="entry name" value="ACOABINDINGP"/>
</dbReference>
<keyword evidence="2" id="KW-0446">Lipid-binding</keyword>
<dbReference type="PANTHER" id="PTHR23310">
    <property type="entry name" value="ACYL-COA-BINDING PROTEIN, ACBP"/>
    <property type="match status" value="1"/>
</dbReference>
<evidence type="ECO:0000313" key="4">
    <source>
        <dbReference type="EMBL" id="RZF45746.1"/>
    </source>
</evidence>
<dbReference type="PROSITE" id="PS00880">
    <property type="entry name" value="ACB_1"/>
    <property type="match status" value="1"/>
</dbReference>
<feature type="domain" description="ACB" evidence="3">
    <location>
        <begin position="1"/>
        <end position="88"/>
    </location>
</feature>
<proteinExistence type="inferred from homology"/>
<dbReference type="SUPFAM" id="SSF47027">
    <property type="entry name" value="Acyl-CoA binding protein"/>
    <property type="match status" value="1"/>
</dbReference>
<reference evidence="4 5" key="1">
    <citation type="journal article" date="2017" name="Gigascience">
        <title>Genome sequence of the small brown planthopper, Laodelphax striatellus.</title>
        <authorList>
            <person name="Zhu J."/>
            <person name="Jiang F."/>
            <person name="Wang X."/>
            <person name="Yang P."/>
            <person name="Bao Y."/>
            <person name="Zhao W."/>
            <person name="Wang W."/>
            <person name="Lu H."/>
            <person name="Wang Q."/>
            <person name="Cui N."/>
            <person name="Li J."/>
            <person name="Chen X."/>
            <person name="Luo L."/>
            <person name="Yu J."/>
            <person name="Kang L."/>
            <person name="Cui F."/>
        </authorList>
    </citation>
    <scope>NUCLEOTIDE SEQUENCE [LARGE SCALE GENOMIC DNA]</scope>
    <source>
        <strain evidence="4">Lst14</strain>
    </source>
</reference>
<dbReference type="Pfam" id="PF00887">
    <property type="entry name" value="ACBP"/>
    <property type="match status" value="1"/>
</dbReference>
<dbReference type="STRING" id="195883.A0A482XIK5"/>
<dbReference type="GO" id="GO:0006631">
    <property type="term" value="P:fatty acid metabolic process"/>
    <property type="evidence" value="ECO:0007669"/>
    <property type="project" value="TreeGrafter"/>
</dbReference>
<dbReference type="EMBL" id="QKKF02008347">
    <property type="protein sequence ID" value="RZF45746.1"/>
    <property type="molecule type" value="Genomic_DNA"/>
</dbReference>
<dbReference type="InterPro" id="IPR022408">
    <property type="entry name" value="Acyl-CoA-binding_prot_CS"/>
</dbReference>
<keyword evidence="5" id="KW-1185">Reference proteome</keyword>
<dbReference type="AlphaFoldDB" id="A0A482XIK5"/>